<dbReference type="Proteomes" id="UP000304900">
    <property type="component" value="Unassembled WGS sequence"/>
</dbReference>
<keyword evidence="1" id="KW-0812">Transmembrane</keyword>
<dbReference type="GO" id="GO:0080120">
    <property type="term" value="P:CAAX-box protein maturation"/>
    <property type="evidence" value="ECO:0007669"/>
    <property type="project" value="UniProtKB-ARBA"/>
</dbReference>
<gene>
    <name evidence="3" type="ORF">FDK13_04400</name>
</gene>
<dbReference type="AlphaFoldDB" id="A0A4U6D6W0"/>
<dbReference type="EMBL" id="SZVO01000002">
    <property type="protein sequence ID" value="TKT93102.1"/>
    <property type="molecule type" value="Genomic_DNA"/>
</dbReference>
<dbReference type="InterPro" id="IPR003675">
    <property type="entry name" value="Rce1/LyrA-like_dom"/>
</dbReference>
<evidence type="ECO:0000256" key="1">
    <source>
        <dbReference type="SAM" id="Phobius"/>
    </source>
</evidence>
<keyword evidence="3" id="KW-0645">Protease</keyword>
<dbReference type="GO" id="GO:0008237">
    <property type="term" value="F:metallopeptidase activity"/>
    <property type="evidence" value="ECO:0007669"/>
    <property type="project" value="UniProtKB-KW"/>
</dbReference>
<keyword evidence="1" id="KW-0472">Membrane</keyword>
<protein>
    <submittedName>
        <fullName evidence="3">CPBP family intramembrane metalloprotease</fullName>
    </submittedName>
</protein>
<accession>A0A4U6D6W0</accession>
<keyword evidence="4" id="KW-1185">Reference proteome</keyword>
<keyword evidence="3" id="KW-0378">Hydrolase</keyword>
<name>A0A4U6D6W0_9BACT</name>
<dbReference type="Pfam" id="PF02517">
    <property type="entry name" value="Rce1-like"/>
    <property type="match status" value="1"/>
</dbReference>
<dbReference type="RefSeq" id="WP_137338778.1">
    <property type="nucleotide sequence ID" value="NZ_BSQH01000018.1"/>
</dbReference>
<dbReference type="GO" id="GO:0006508">
    <property type="term" value="P:proteolysis"/>
    <property type="evidence" value="ECO:0007669"/>
    <property type="project" value="UniProtKB-KW"/>
</dbReference>
<evidence type="ECO:0000259" key="2">
    <source>
        <dbReference type="Pfam" id="PF02517"/>
    </source>
</evidence>
<evidence type="ECO:0000313" key="4">
    <source>
        <dbReference type="Proteomes" id="UP000304900"/>
    </source>
</evidence>
<keyword evidence="3" id="KW-0482">Metalloprotease</keyword>
<organism evidence="3 4">
    <name type="scientific">Dyadobacter frigoris</name>
    <dbReference type="NCBI Taxonomy" id="2576211"/>
    <lineage>
        <taxon>Bacteria</taxon>
        <taxon>Pseudomonadati</taxon>
        <taxon>Bacteroidota</taxon>
        <taxon>Cytophagia</taxon>
        <taxon>Cytophagales</taxon>
        <taxon>Spirosomataceae</taxon>
        <taxon>Dyadobacter</taxon>
    </lineage>
</organism>
<dbReference type="GO" id="GO:0004175">
    <property type="term" value="F:endopeptidase activity"/>
    <property type="evidence" value="ECO:0007669"/>
    <property type="project" value="UniProtKB-ARBA"/>
</dbReference>
<dbReference type="OrthoDB" id="960231at2"/>
<feature type="transmembrane region" description="Helical" evidence="1">
    <location>
        <begin position="196"/>
        <end position="217"/>
    </location>
</feature>
<feature type="transmembrane region" description="Helical" evidence="1">
    <location>
        <begin position="167"/>
        <end position="184"/>
    </location>
</feature>
<reference evidence="3 4" key="1">
    <citation type="submission" date="2019-05" db="EMBL/GenBank/DDBJ databases">
        <title>Dyadobacter AR-3-8 sp. nov., isolated from arctic soil.</title>
        <authorList>
            <person name="Chaudhary D.K."/>
        </authorList>
    </citation>
    <scope>NUCLEOTIDE SEQUENCE [LARGE SCALE GENOMIC DNA]</scope>
    <source>
        <strain evidence="3 4">AR-3-8</strain>
    </source>
</reference>
<feature type="transmembrane region" description="Helical" evidence="1">
    <location>
        <begin position="34"/>
        <end position="53"/>
    </location>
</feature>
<comment type="caution">
    <text evidence="3">The sequence shown here is derived from an EMBL/GenBank/DDBJ whole genome shotgun (WGS) entry which is preliminary data.</text>
</comment>
<keyword evidence="1" id="KW-1133">Transmembrane helix</keyword>
<proteinExistence type="predicted"/>
<feature type="domain" description="CAAX prenyl protease 2/Lysostaphin resistance protein A-like" evidence="2">
    <location>
        <begin position="84"/>
        <end position="234"/>
    </location>
</feature>
<feature type="transmembrane region" description="Helical" evidence="1">
    <location>
        <begin position="137"/>
        <end position="155"/>
    </location>
</feature>
<evidence type="ECO:0000313" key="3">
    <source>
        <dbReference type="EMBL" id="TKT93102.1"/>
    </source>
</evidence>
<sequence>MIKILFEFSRNPYSSFGKGQGETVPGKLDFVKRAVFFCIGSSFVVLIGVIFLIEMPLKLLLNISVLENLAHNRQAFRESTTPVRAVLDICLVGPFIEEGVFRLMLLLESRYLQLISVFLLIDTITKFHRFYFSSFQYEVIVVSILVMLFFYNHISIRSETPVLPKEFYNYACWFSIITFGLVHIRNFAPIDGSILFLYPFYVLPQLVYGVVLSYTALKYKSIVWPFLIHAGINSSAEVMRVLTSN</sequence>